<evidence type="ECO:0000313" key="5">
    <source>
        <dbReference type="Proteomes" id="UP000199630"/>
    </source>
</evidence>
<name>A0A1I3RFW6_9RHOB</name>
<gene>
    <name evidence="4" type="ORF">SAMN04487991_2182</name>
</gene>
<reference evidence="5" key="1">
    <citation type="submission" date="2016-10" db="EMBL/GenBank/DDBJ databases">
        <authorList>
            <person name="Varghese N."/>
            <person name="Submissions S."/>
        </authorList>
    </citation>
    <scope>NUCLEOTIDE SEQUENCE [LARGE SCALE GENOMIC DNA]</scope>
    <source>
        <strain evidence="5">DSM 26471</strain>
    </source>
</reference>
<dbReference type="PANTHER" id="PTHR21013:SF10">
    <property type="entry name" value="ATP SYNTHASE MITOCHONDRIAL F1 COMPLEX ASSEMBLY FACTOR 2"/>
    <property type="match status" value="1"/>
</dbReference>
<dbReference type="PANTHER" id="PTHR21013">
    <property type="entry name" value="ATP SYNTHASE MITOCHONDRIAL F1 COMPLEX ASSEMBLY FACTOR 2/ATP12 PROTEIN, MITOCHONDRIAL PRECURSOR"/>
    <property type="match status" value="1"/>
</dbReference>
<proteinExistence type="inferred from homology"/>
<dbReference type="Gene3D" id="1.10.3580.10">
    <property type="entry name" value="ATP12 ATPase"/>
    <property type="match status" value="1"/>
</dbReference>
<dbReference type="AlphaFoldDB" id="A0A1I3RFW6"/>
<dbReference type="Pfam" id="PF07542">
    <property type="entry name" value="ATP12"/>
    <property type="match status" value="1"/>
</dbReference>
<dbReference type="GO" id="GO:0043461">
    <property type="term" value="P:proton-transporting ATP synthase complex assembly"/>
    <property type="evidence" value="ECO:0007669"/>
    <property type="project" value="InterPro"/>
</dbReference>
<dbReference type="InterPro" id="IPR011419">
    <property type="entry name" value="ATP12_ATP_synth-F1-assembly"/>
</dbReference>
<keyword evidence="5" id="KW-1185">Reference proteome</keyword>
<comment type="similarity">
    <text evidence="1">Belongs to the ATP12 family.</text>
</comment>
<sequence>MAEWAAKRFWKDTTVAEADGGFTVHLDGRPVRTPAKAPLIVPTRALAELIAAEWQAQEGVIDPNTMPATRGANAAIDKVTVQQADVADMLAEYGDSDLLCYRAEHPKELVARQKEAWDPILEWAATHLGARLEPRAGVIHLPQPSEALQTLRRKTHDFTAFELAAFHDLVSLSGSLILGFAVTEGHLPAEEAWRISRVDEQFQLEQWGEDEEEAEAVEIKRLSFAQAALFYRVVN</sequence>
<evidence type="ECO:0000256" key="3">
    <source>
        <dbReference type="ARBA" id="ARBA00023186"/>
    </source>
</evidence>
<dbReference type="Proteomes" id="UP000199630">
    <property type="component" value="Unassembled WGS sequence"/>
</dbReference>
<dbReference type="EMBL" id="FORH01000003">
    <property type="protein sequence ID" value="SFJ44177.1"/>
    <property type="molecule type" value="Genomic_DNA"/>
</dbReference>
<accession>A0A1I3RFW6</accession>
<dbReference type="InterPro" id="IPR023335">
    <property type="entry name" value="ATP12_ortho_dom_sf"/>
</dbReference>
<evidence type="ECO:0000256" key="1">
    <source>
        <dbReference type="ARBA" id="ARBA00008231"/>
    </source>
</evidence>
<dbReference type="Gene3D" id="3.30.2180.10">
    <property type="entry name" value="ATP12-like"/>
    <property type="match status" value="1"/>
</dbReference>
<dbReference type="InterPro" id="IPR042272">
    <property type="entry name" value="ATP12_ATP_synth-F1-assembly_N"/>
</dbReference>
<keyword evidence="3" id="KW-0143">Chaperone</keyword>
<evidence type="ECO:0000313" key="4">
    <source>
        <dbReference type="EMBL" id="SFJ44177.1"/>
    </source>
</evidence>
<evidence type="ECO:0000256" key="2">
    <source>
        <dbReference type="ARBA" id="ARBA00022946"/>
    </source>
</evidence>
<dbReference type="STRING" id="588602.SAMN04487991_2182"/>
<keyword evidence="2" id="KW-0809">Transit peptide</keyword>
<dbReference type="SUPFAM" id="SSF160909">
    <property type="entry name" value="ATP12-like"/>
    <property type="match status" value="1"/>
</dbReference>
<protein>
    <submittedName>
        <fullName evidence="4">Chaperone required for the assembly of the F1-ATPase</fullName>
    </submittedName>
</protein>
<organism evidence="4 5">
    <name type="scientific">Celeribacter neptunius</name>
    <dbReference type="NCBI Taxonomy" id="588602"/>
    <lineage>
        <taxon>Bacteria</taxon>
        <taxon>Pseudomonadati</taxon>
        <taxon>Pseudomonadota</taxon>
        <taxon>Alphaproteobacteria</taxon>
        <taxon>Rhodobacterales</taxon>
        <taxon>Roseobacteraceae</taxon>
        <taxon>Celeribacter</taxon>
    </lineage>
</organism>
<dbReference type="OrthoDB" id="9797825at2"/>
<dbReference type="RefSeq" id="WP_090060699.1">
    <property type="nucleotide sequence ID" value="NZ_FORH01000003.1"/>
</dbReference>